<reference evidence="1 2" key="1">
    <citation type="submission" date="2013-09" db="EMBL/GenBank/DDBJ databases">
        <title>Whole genome shotgun sequence of Vibrio azureus NBRC 104587.</title>
        <authorList>
            <person name="Isaki S."/>
            <person name="Hosoyama A."/>
            <person name="Numata M."/>
            <person name="Hashimoto M."/>
            <person name="Hosoyama Y."/>
            <person name="Tsuchikane K."/>
            <person name="Noguchi M."/>
            <person name="Hirakata S."/>
            <person name="Ichikawa N."/>
            <person name="Ohji S."/>
            <person name="Yamazoe A."/>
            <person name="Fujita N."/>
        </authorList>
    </citation>
    <scope>NUCLEOTIDE SEQUENCE [LARGE SCALE GENOMIC DNA]</scope>
    <source>
        <strain evidence="1 2">NBRC 104587</strain>
    </source>
</reference>
<dbReference type="EMBL" id="BATL01000016">
    <property type="protein sequence ID" value="GAD74874.1"/>
    <property type="molecule type" value="Genomic_DNA"/>
</dbReference>
<dbReference type="STRING" id="1219077.VAZ01S_016_00590"/>
<sequence length="67" mass="7539">MSFDLKFNSDKKYKNPVAQPYASPTVTPLSESIHILIYIPLISDVDVNLDNKFIIAKQNCGSPTRIK</sequence>
<name>U3C032_9VIBR</name>
<evidence type="ECO:0000313" key="2">
    <source>
        <dbReference type="Proteomes" id="UP000016567"/>
    </source>
</evidence>
<keyword evidence="2" id="KW-1185">Reference proteome</keyword>
<organism evidence="1 2">
    <name type="scientific">Vibrio azureus NBRC 104587</name>
    <dbReference type="NCBI Taxonomy" id="1219077"/>
    <lineage>
        <taxon>Bacteria</taxon>
        <taxon>Pseudomonadati</taxon>
        <taxon>Pseudomonadota</taxon>
        <taxon>Gammaproteobacteria</taxon>
        <taxon>Vibrionales</taxon>
        <taxon>Vibrionaceae</taxon>
        <taxon>Vibrio</taxon>
    </lineage>
</organism>
<evidence type="ECO:0000313" key="1">
    <source>
        <dbReference type="EMBL" id="GAD74874.1"/>
    </source>
</evidence>
<protein>
    <submittedName>
        <fullName evidence="1">Uncharacterized protein</fullName>
    </submittedName>
</protein>
<proteinExistence type="predicted"/>
<accession>U3C032</accession>
<dbReference type="Proteomes" id="UP000016567">
    <property type="component" value="Unassembled WGS sequence"/>
</dbReference>
<comment type="caution">
    <text evidence="1">The sequence shown here is derived from an EMBL/GenBank/DDBJ whole genome shotgun (WGS) entry which is preliminary data.</text>
</comment>
<gene>
    <name evidence="1" type="ORF">VAZ01S_016_00590</name>
</gene>
<dbReference type="AlphaFoldDB" id="U3C032"/>